<reference evidence="1 2" key="1">
    <citation type="submission" date="2024-04" db="EMBL/GenBank/DDBJ databases">
        <authorList>
            <person name="Waldvogel A.-M."/>
            <person name="Schoenle A."/>
        </authorList>
    </citation>
    <scope>NUCLEOTIDE SEQUENCE [LARGE SCALE GENOMIC DNA]</scope>
</reference>
<dbReference type="Gene3D" id="3.30.70.270">
    <property type="match status" value="2"/>
</dbReference>
<proteinExistence type="predicted"/>
<gene>
    <name evidence="1" type="ORF">KC01_LOCUS27622</name>
</gene>
<name>A0AAV2LDV4_KNICA</name>
<dbReference type="PANTHER" id="PTHR33064:SF37">
    <property type="entry name" value="RIBONUCLEASE H"/>
    <property type="match status" value="1"/>
</dbReference>
<accession>A0AAV2LDV4</accession>
<evidence type="ECO:0000313" key="2">
    <source>
        <dbReference type="Proteomes" id="UP001497482"/>
    </source>
</evidence>
<evidence type="ECO:0008006" key="3">
    <source>
        <dbReference type="Google" id="ProtNLM"/>
    </source>
</evidence>
<dbReference type="Proteomes" id="UP001497482">
    <property type="component" value="Chromosome 23"/>
</dbReference>
<dbReference type="PANTHER" id="PTHR33064">
    <property type="entry name" value="POL PROTEIN"/>
    <property type="match status" value="1"/>
</dbReference>
<keyword evidence="2" id="KW-1185">Reference proteome</keyword>
<dbReference type="InterPro" id="IPR043128">
    <property type="entry name" value="Rev_trsase/Diguanyl_cyclase"/>
</dbReference>
<protein>
    <recommendedName>
        <fullName evidence="3">Reverse transcriptase</fullName>
    </recommendedName>
</protein>
<dbReference type="EMBL" id="OZ035845">
    <property type="protein sequence ID" value="CAL1599333.1"/>
    <property type="molecule type" value="Genomic_DNA"/>
</dbReference>
<sequence>MDYGLKLSLEKCTFFQTSVRYLSHIVSELGVETDPEKICALKSWPIPRTLKELRSFLGFAGYYRRFIHGYAAIAEPLNDLTNVYTPTHQKGRKQMSTPSYDTWT</sequence>
<evidence type="ECO:0000313" key="1">
    <source>
        <dbReference type="EMBL" id="CAL1599333.1"/>
    </source>
</evidence>
<dbReference type="InterPro" id="IPR051320">
    <property type="entry name" value="Viral_Replic_Matur_Polypro"/>
</dbReference>
<dbReference type="SUPFAM" id="SSF56672">
    <property type="entry name" value="DNA/RNA polymerases"/>
    <property type="match status" value="1"/>
</dbReference>
<dbReference type="AlphaFoldDB" id="A0AAV2LDV4"/>
<organism evidence="1 2">
    <name type="scientific">Knipowitschia caucasica</name>
    <name type="common">Caucasian dwarf goby</name>
    <name type="synonym">Pomatoschistus caucasicus</name>
    <dbReference type="NCBI Taxonomy" id="637954"/>
    <lineage>
        <taxon>Eukaryota</taxon>
        <taxon>Metazoa</taxon>
        <taxon>Chordata</taxon>
        <taxon>Craniata</taxon>
        <taxon>Vertebrata</taxon>
        <taxon>Euteleostomi</taxon>
        <taxon>Actinopterygii</taxon>
        <taxon>Neopterygii</taxon>
        <taxon>Teleostei</taxon>
        <taxon>Neoteleostei</taxon>
        <taxon>Acanthomorphata</taxon>
        <taxon>Gobiaria</taxon>
        <taxon>Gobiiformes</taxon>
        <taxon>Gobioidei</taxon>
        <taxon>Gobiidae</taxon>
        <taxon>Gobiinae</taxon>
        <taxon>Knipowitschia</taxon>
    </lineage>
</organism>
<dbReference type="InterPro" id="IPR043502">
    <property type="entry name" value="DNA/RNA_pol_sf"/>
</dbReference>